<feature type="transmembrane region" description="Helical" evidence="2">
    <location>
        <begin position="107"/>
        <end position="128"/>
    </location>
</feature>
<keyword evidence="4" id="KW-1185">Reference proteome</keyword>
<dbReference type="Gene3D" id="3.40.50.1820">
    <property type="entry name" value="alpha/beta hydrolase"/>
    <property type="match status" value="1"/>
</dbReference>
<feature type="transmembrane region" description="Helical" evidence="2">
    <location>
        <begin position="173"/>
        <end position="191"/>
    </location>
</feature>
<dbReference type="AlphaFoldDB" id="A0A849IFG7"/>
<dbReference type="GO" id="GO:0016787">
    <property type="term" value="F:hydrolase activity"/>
    <property type="evidence" value="ECO:0007669"/>
    <property type="project" value="UniProtKB-KW"/>
</dbReference>
<keyword evidence="2" id="KW-1133">Transmembrane helix</keyword>
<reference evidence="3 4" key="1">
    <citation type="submission" date="2020-04" db="EMBL/GenBank/DDBJ databases">
        <title>Enterovirga sp. isolate from soil.</title>
        <authorList>
            <person name="Chea S."/>
            <person name="Kim D.-U."/>
        </authorList>
    </citation>
    <scope>NUCLEOTIDE SEQUENCE [LARGE SCALE GENOMIC DNA]</scope>
    <source>
        <strain evidence="3 4">DB1703</strain>
    </source>
</reference>
<evidence type="ECO:0000256" key="2">
    <source>
        <dbReference type="SAM" id="Phobius"/>
    </source>
</evidence>
<feature type="transmembrane region" description="Helical" evidence="2">
    <location>
        <begin position="140"/>
        <end position="161"/>
    </location>
</feature>
<proteinExistence type="predicted"/>
<comment type="caution">
    <text evidence="3">The sequence shown here is derived from an EMBL/GenBank/DDBJ whole genome shotgun (WGS) entry which is preliminary data.</text>
</comment>
<evidence type="ECO:0000313" key="4">
    <source>
        <dbReference type="Proteomes" id="UP000564885"/>
    </source>
</evidence>
<evidence type="ECO:0000256" key="1">
    <source>
        <dbReference type="SAM" id="MobiDB-lite"/>
    </source>
</evidence>
<protein>
    <submittedName>
        <fullName evidence="3">Alpha/beta hydrolase</fullName>
    </submittedName>
</protein>
<keyword evidence="3" id="KW-0378">Hydrolase</keyword>
<dbReference type="SUPFAM" id="SSF53474">
    <property type="entry name" value="alpha/beta-Hydrolases"/>
    <property type="match status" value="1"/>
</dbReference>
<feature type="region of interest" description="Disordered" evidence="1">
    <location>
        <begin position="401"/>
        <end position="420"/>
    </location>
</feature>
<evidence type="ECO:0000313" key="3">
    <source>
        <dbReference type="EMBL" id="NNM74880.1"/>
    </source>
</evidence>
<keyword evidence="2" id="KW-0812">Transmembrane</keyword>
<dbReference type="Proteomes" id="UP000564885">
    <property type="component" value="Unassembled WGS sequence"/>
</dbReference>
<accession>A0A849IFG7</accession>
<keyword evidence="2" id="KW-0472">Membrane</keyword>
<organism evidence="3 4">
    <name type="scientific">Enterovirga aerilata</name>
    <dbReference type="NCBI Taxonomy" id="2730920"/>
    <lineage>
        <taxon>Bacteria</taxon>
        <taxon>Pseudomonadati</taxon>
        <taxon>Pseudomonadota</taxon>
        <taxon>Alphaproteobacteria</taxon>
        <taxon>Hyphomicrobiales</taxon>
        <taxon>Methylobacteriaceae</taxon>
        <taxon>Enterovirga</taxon>
    </lineage>
</organism>
<name>A0A849IFG7_9HYPH</name>
<dbReference type="EMBL" id="JABEPP010000006">
    <property type="protein sequence ID" value="NNM74880.1"/>
    <property type="molecule type" value="Genomic_DNA"/>
</dbReference>
<gene>
    <name evidence="3" type="ORF">HJG44_21190</name>
</gene>
<sequence>MSYTPPDRRFDAAGHRPVRRRHVIYVPGYDPEAETRYRMLFVRELIRYAKRFGLKERTISPVEKTDAPRGLRWTVAAAGEEWRTETTFEVLRWDDIVRRDFARPLPLAILMLFGGLLYTIATGMMVRFWRLNWKFGGVTLYPPVMVLLTLGLGLGLGWGIVSLARLAVDIPSWAGWLVALAAAYTFFRLTYRVNERWFVWHLLHDWLFNWQHGVGLRPDYEAKVDLFAARLAEVARQDDADEILVVGHSSGAVMAVEVVARALELTPGLGSGRARIALLTMGSCLPLVALNPRARRCREGIARIAGAADILWVEYQAPQDWLNFAGFNPVRDLRLEPRPPLCFNPVIRSSKFREIVSPKTYRSLLFRPFRLHFQFLMANDNPGEFDYIMMVTGPVTLAERVDRGTGPGGAVPLSPARVEE</sequence>
<dbReference type="InterPro" id="IPR029058">
    <property type="entry name" value="AB_hydrolase_fold"/>
</dbReference>